<feature type="compositionally biased region" description="Low complexity" evidence="4">
    <location>
        <begin position="152"/>
        <end position="161"/>
    </location>
</feature>
<evidence type="ECO:0000313" key="5">
    <source>
        <dbReference type="EMBL" id="RNA19381.1"/>
    </source>
</evidence>
<protein>
    <recommendedName>
        <fullName evidence="3">COX assembly mitochondrial protein</fullName>
    </recommendedName>
</protein>
<dbReference type="GO" id="GO:0005739">
    <property type="term" value="C:mitochondrion"/>
    <property type="evidence" value="ECO:0007669"/>
    <property type="project" value="UniProtKB-SubCell"/>
</dbReference>
<name>A0A3M7R7J9_BRAPC</name>
<dbReference type="EMBL" id="REGN01004060">
    <property type="protein sequence ID" value="RNA19381.1"/>
    <property type="molecule type" value="Genomic_DNA"/>
</dbReference>
<evidence type="ECO:0000256" key="1">
    <source>
        <dbReference type="ARBA" id="ARBA00007347"/>
    </source>
</evidence>
<comment type="subcellular location">
    <subcellularLocation>
        <location evidence="3">Mitochondrion</location>
    </subcellularLocation>
</comment>
<dbReference type="AlphaFoldDB" id="A0A3M7R7J9"/>
<dbReference type="InterPro" id="IPR013892">
    <property type="entry name" value="Cyt_c_biogenesis_Cmc1-like"/>
</dbReference>
<keyword evidence="6" id="KW-1185">Reference proteome</keyword>
<keyword evidence="3" id="KW-0496">Mitochondrion</keyword>
<proteinExistence type="inferred from homology"/>
<keyword evidence="2" id="KW-1015">Disulfide bond</keyword>
<dbReference type="Proteomes" id="UP000276133">
    <property type="component" value="Unassembled WGS sequence"/>
</dbReference>
<comment type="similarity">
    <text evidence="1 3">Belongs to the CMC family.</text>
</comment>
<feature type="region of interest" description="Disordered" evidence="4">
    <location>
        <begin position="142"/>
        <end position="161"/>
    </location>
</feature>
<accession>A0A3M7R7J9</accession>
<dbReference type="OrthoDB" id="6224010at2759"/>
<dbReference type="STRING" id="10195.A0A3M7R7J9"/>
<dbReference type="Pfam" id="PF08583">
    <property type="entry name" value="Cmc1"/>
    <property type="match status" value="1"/>
</dbReference>
<organism evidence="5 6">
    <name type="scientific">Brachionus plicatilis</name>
    <name type="common">Marine rotifer</name>
    <name type="synonym">Brachionus muelleri</name>
    <dbReference type="NCBI Taxonomy" id="10195"/>
    <lineage>
        <taxon>Eukaryota</taxon>
        <taxon>Metazoa</taxon>
        <taxon>Spiralia</taxon>
        <taxon>Gnathifera</taxon>
        <taxon>Rotifera</taxon>
        <taxon>Eurotatoria</taxon>
        <taxon>Monogononta</taxon>
        <taxon>Pseudotrocha</taxon>
        <taxon>Ploima</taxon>
        <taxon>Brachionidae</taxon>
        <taxon>Brachionus</taxon>
    </lineage>
</organism>
<gene>
    <name evidence="5" type="ORF">BpHYR1_020369</name>
</gene>
<evidence type="ECO:0000256" key="3">
    <source>
        <dbReference type="RuleBase" id="RU364104"/>
    </source>
</evidence>
<comment type="caution">
    <text evidence="5">The sequence shown here is derived from an EMBL/GenBank/DDBJ whole genome shotgun (WGS) entry which is preliminary data.</text>
</comment>
<reference evidence="5 6" key="1">
    <citation type="journal article" date="2018" name="Sci. Rep.">
        <title>Genomic signatures of local adaptation to the degree of environmental predictability in rotifers.</title>
        <authorList>
            <person name="Franch-Gras L."/>
            <person name="Hahn C."/>
            <person name="Garcia-Roger E.M."/>
            <person name="Carmona M.J."/>
            <person name="Serra M."/>
            <person name="Gomez A."/>
        </authorList>
    </citation>
    <scope>NUCLEOTIDE SEQUENCE [LARGE SCALE GENOMIC DNA]</scope>
    <source>
        <strain evidence="5">HYR1</strain>
    </source>
</reference>
<dbReference type="PROSITE" id="PS51808">
    <property type="entry name" value="CHCH"/>
    <property type="match status" value="1"/>
</dbReference>
<sequence>MSDNQDHVNVFSKKFTGGPLGLGDPDDRSLRHVEEHVFITQLVKDRAHHEKCHDLIKKFGECMESNSRGLKGLISFITCKPQVDEMNACLGKYYKDKDFRTECEQMYLDKRSRYRRTGIIEKDPYEKKPYYDSERKRKFMEKLRDYKKNDQQHQTQNQDTK</sequence>
<evidence type="ECO:0000256" key="4">
    <source>
        <dbReference type="SAM" id="MobiDB-lite"/>
    </source>
</evidence>
<feature type="compositionally biased region" description="Basic and acidic residues" evidence="4">
    <location>
        <begin position="142"/>
        <end position="151"/>
    </location>
</feature>
<evidence type="ECO:0000313" key="6">
    <source>
        <dbReference type="Proteomes" id="UP000276133"/>
    </source>
</evidence>
<evidence type="ECO:0000256" key="2">
    <source>
        <dbReference type="ARBA" id="ARBA00023157"/>
    </source>
</evidence>